<organism evidence="3 4">
    <name type="scientific">Natronorubrum daqingense</name>
    <dbReference type="NCBI Taxonomy" id="588898"/>
    <lineage>
        <taxon>Archaea</taxon>
        <taxon>Methanobacteriati</taxon>
        <taxon>Methanobacteriota</taxon>
        <taxon>Stenosarchaea group</taxon>
        <taxon>Halobacteria</taxon>
        <taxon>Halobacteriales</taxon>
        <taxon>Natrialbaceae</taxon>
        <taxon>Natronorubrum</taxon>
    </lineage>
</organism>
<dbReference type="PANTHER" id="PTHR47829">
    <property type="entry name" value="HYDROLASE, PUTATIVE (AFU_ORTHOLOGUE AFUA_1G12880)-RELATED"/>
    <property type="match status" value="1"/>
</dbReference>
<dbReference type="Gene3D" id="3.30.200.20">
    <property type="entry name" value="Phosphorylase Kinase, domain 1"/>
    <property type="match status" value="1"/>
</dbReference>
<name>A0A1N7D4C4_9EURY</name>
<keyword evidence="3" id="KW-0808">Transferase</keyword>
<feature type="domain" description="Aminoglycoside phosphotransferase" evidence="1">
    <location>
        <begin position="38"/>
        <end position="229"/>
    </location>
</feature>
<feature type="domain" description="Aminoglycoside phosphotransferase" evidence="1">
    <location>
        <begin position="248"/>
        <end position="301"/>
    </location>
</feature>
<sequence length="372" mass="42792">MTRSDNADYLDRLIERDALSEYLTATLGPADNLEFSYHPEGQSNETLFLQWDEYDLVLRRPPAGATADSAHDVLREYRVLEALRDAAVPVPQPIAGCDDHDIIGAEFYLMERCRGDVLRDEEPNRFAHPRSRRLLSERFIETIADIHETAPDAVGLGELGHPDGYTERQVDRWTEQLEWAFERTEEERSVPLLRDVADWLAENVPDEYDHTLVHGDYKLDNVMFAPGGGHDAPTNGRAGDAHEQSPAIEAVFDWELCTRGDPAMDLGWMLVYWPDPGDPAVEDSLLPQFLVREGYPTRRELVEQYEDRTGRTFDHHRFYRTFGVFKMASACEMMYRRYLDGNADNETYPLMEERVPRLADRADRIRTGEEPL</sequence>
<dbReference type="OrthoDB" id="350437at2157"/>
<dbReference type="GO" id="GO:0016301">
    <property type="term" value="F:kinase activity"/>
    <property type="evidence" value="ECO:0007669"/>
    <property type="project" value="UniProtKB-KW"/>
</dbReference>
<dbReference type="InterPro" id="IPR041726">
    <property type="entry name" value="ACAD10_11_N"/>
</dbReference>
<reference evidence="2 5" key="1">
    <citation type="submission" date="2017-01" db="EMBL/GenBank/DDBJ databases">
        <title>Complete genome sequence of Haloterrigena daqingensis type strain (JX313T).</title>
        <authorList>
            <person name="Shuang W."/>
        </authorList>
    </citation>
    <scope>NUCLEOTIDE SEQUENCE [LARGE SCALE GENOMIC DNA]</scope>
    <source>
        <strain evidence="2 5">JX313</strain>
    </source>
</reference>
<dbReference type="SUPFAM" id="SSF56112">
    <property type="entry name" value="Protein kinase-like (PK-like)"/>
    <property type="match status" value="1"/>
</dbReference>
<dbReference type="Proteomes" id="UP000185687">
    <property type="component" value="Unassembled WGS sequence"/>
</dbReference>
<evidence type="ECO:0000313" key="5">
    <source>
        <dbReference type="Proteomes" id="UP000187321"/>
    </source>
</evidence>
<dbReference type="PANTHER" id="PTHR47829:SF1">
    <property type="entry name" value="HAD FAMILY PHOSPHATASE"/>
    <property type="match status" value="1"/>
</dbReference>
<dbReference type="InterPro" id="IPR052898">
    <property type="entry name" value="ACAD10-like"/>
</dbReference>
<dbReference type="EMBL" id="FTNP01000002">
    <property type="protein sequence ID" value="SIR70736.1"/>
    <property type="molecule type" value="Genomic_DNA"/>
</dbReference>
<dbReference type="Gene3D" id="3.90.1200.10">
    <property type="match status" value="1"/>
</dbReference>
<dbReference type="InterPro" id="IPR002575">
    <property type="entry name" value="Aminoglycoside_PTrfase"/>
</dbReference>
<dbReference type="AlphaFoldDB" id="A0A1N7D4C4"/>
<dbReference type="InterPro" id="IPR011009">
    <property type="entry name" value="Kinase-like_dom_sf"/>
</dbReference>
<dbReference type="KEGG" id="hda:BB347_11585"/>
<evidence type="ECO:0000259" key="1">
    <source>
        <dbReference type="Pfam" id="PF01636"/>
    </source>
</evidence>
<accession>A0A1N7D4C4</accession>
<dbReference type="CDD" id="cd05154">
    <property type="entry name" value="ACAD10_11_N-like"/>
    <property type="match status" value="1"/>
</dbReference>
<protein>
    <submittedName>
        <fullName evidence="2">Phosphotransferase family protein</fullName>
    </submittedName>
    <submittedName>
        <fullName evidence="3">Predicted kinase, aminoglycoside phosphotransferase (APT) family</fullName>
    </submittedName>
</protein>
<proteinExistence type="predicted"/>
<dbReference type="STRING" id="588898.BB347_11585"/>
<keyword evidence="3" id="KW-0418">Kinase</keyword>
<dbReference type="Proteomes" id="UP000187321">
    <property type="component" value="Chromosome"/>
</dbReference>
<dbReference type="GeneID" id="30956594"/>
<gene>
    <name evidence="2" type="ORF">BB347_11585</name>
    <name evidence="3" type="ORF">SAMN05421809_2052</name>
</gene>
<dbReference type="Pfam" id="PF01636">
    <property type="entry name" value="APH"/>
    <property type="match status" value="2"/>
</dbReference>
<dbReference type="EMBL" id="CP019327">
    <property type="protein sequence ID" value="APX97207.1"/>
    <property type="molecule type" value="Genomic_DNA"/>
</dbReference>
<evidence type="ECO:0000313" key="2">
    <source>
        <dbReference type="EMBL" id="APX97207.1"/>
    </source>
</evidence>
<evidence type="ECO:0000313" key="3">
    <source>
        <dbReference type="EMBL" id="SIR70736.1"/>
    </source>
</evidence>
<evidence type="ECO:0000313" key="4">
    <source>
        <dbReference type="Proteomes" id="UP000185687"/>
    </source>
</evidence>
<reference evidence="3 4" key="2">
    <citation type="submission" date="2017-01" db="EMBL/GenBank/DDBJ databases">
        <authorList>
            <person name="Mah S.A."/>
            <person name="Swanson W.J."/>
            <person name="Moy G.W."/>
            <person name="Vacquier V.D."/>
        </authorList>
    </citation>
    <scope>NUCLEOTIDE SEQUENCE [LARGE SCALE GENOMIC DNA]</scope>
    <source>
        <strain evidence="3 4">CGMCC 1.8909</strain>
    </source>
</reference>
<dbReference type="RefSeq" id="WP_076581586.1">
    <property type="nucleotide sequence ID" value="NZ_CP019327.1"/>
</dbReference>
<keyword evidence="4" id="KW-1185">Reference proteome</keyword>